<dbReference type="OrthoDB" id="3675232at2759"/>
<evidence type="ECO:0000313" key="5">
    <source>
        <dbReference type="Proteomes" id="UP000293195"/>
    </source>
</evidence>
<gene>
    <name evidence="2" type="ORF">AA0115_g3953</name>
    <name evidence="3" type="ORF">AA0119_g6753</name>
</gene>
<reference evidence="2" key="1">
    <citation type="submission" date="2017-10" db="EMBL/GenBank/DDBJ databases">
        <authorList>
            <person name="Armitage A.D."/>
            <person name="Barbara D.J."/>
            <person name="Woodhall J.W."/>
            <person name="Sreenivasaprasad S."/>
            <person name="Lane C.R."/>
            <person name="Clarkson J.P."/>
            <person name="Harrison R.J."/>
        </authorList>
    </citation>
    <scope>NUCLEOTIDE SEQUENCE</scope>
    <source>
        <strain evidence="2">FERA 1164</strain>
        <strain evidence="3">FERA 635</strain>
    </source>
</reference>
<reference evidence="2 5" key="2">
    <citation type="journal article" date="2019" name="bioRxiv">
        <title>Genomics, evolutionary history and diagnostics of the Alternaria alternata species group including apple and Asian pear pathotypes.</title>
        <authorList>
            <person name="Armitage A.D."/>
            <person name="Cockerton H.M."/>
            <person name="Sreenivasaprasad S."/>
            <person name="Woodhall J.W."/>
            <person name="Lane C.R."/>
            <person name="Harrison R.J."/>
            <person name="Clarkson J.P."/>
        </authorList>
    </citation>
    <scope>NUCLEOTIDE SEQUENCE</scope>
    <source>
        <strain evidence="2">FERA 1164</strain>
        <strain evidence="5">FERA 635</strain>
    </source>
</reference>
<organism evidence="2 4">
    <name type="scientific">Alternaria tenuissima</name>
    <dbReference type="NCBI Taxonomy" id="119927"/>
    <lineage>
        <taxon>Eukaryota</taxon>
        <taxon>Fungi</taxon>
        <taxon>Dikarya</taxon>
        <taxon>Ascomycota</taxon>
        <taxon>Pezizomycotina</taxon>
        <taxon>Dothideomycetes</taxon>
        <taxon>Pleosporomycetidae</taxon>
        <taxon>Pleosporales</taxon>
        <taxon>Pleosporineae</taxon>
        <taxon>Pleosporaceae</taxon>
        <taxon>Alternaria</taxon>
        <taxon>Alternaria sect. Alternaria</taxon>
        <taxon>Alternaria alternata complex</taxon>
    </lineage>
</organism>
<evidence type="ECO:0000313" key="4">
    <source>
        <dbReference type="Proteomes" id="UP000292340"/>
    </source>
</evidence>
<comment type="caution">
    <text evidence="2">The sequence shown here is derived from an EMBL/GenBank/DDBJ whole genome shotgun (WGS) entry which is preliminary data.</text>
</comment>
<name>A0A4Q4R8U5_9PLEO</name>
<keyword evidence="5" id="KW-1185">Reference proteome</keyword>
<dbReference type="AlphaFoldDB" id="A0A4Q4R8U5"/>
<dbReference type="Proteomes" id="UP000293195">
    <property type="component" value="Unassembled WGS sequence"/>
</dbReference>
<feature type="region of interest" description="Disordered" evidence="1">
    <location>
        <begin position="448"/>
        <end position="468"/>
    </location>
</feature>
<feature type="region of interest" description="Disordered" evidence="1">
    <location>
        <begin position="1"/>
        <end position="25"/>
    </location>
</feature>
<evidence type="ECO:0000313" key="3">
    <source>
        <dbReference type="EMBL" id="RYN98904.1"/>
    </source>
</evidence>
<sequence length="483" mass="54294">MPKHPATKKIPSKNKDGSDRRSPSSIFGPHAITRYLCIPQTGNITGVELTVFLPELLRTPGVLYRFIQNGADAQTLARISAWFRATVKDHHTPATAANAMRHITQATMRDHLQEEKWTETRHKAGRYKKPEQVWDHESLTFAGVQNYCEDNTKEGRHKRPPIPNVRFALLAVDVVVFPSGDDELDLTRCVKAAAANEDLPLMFPRDYGFLTRLLGGPQSVHPDHRDRELFNRWRQVSWVETPSEHQANTSQEITYYKFTAAQKAATEKYLQKYALTEQSALEAAHDPVDMPIQDPHGFDIPSASGNQSPNNSLLVALPINNSTVGLVRILSEMDENDMNMLYVKWLVAHGTSYFETSKEMTSTSEVVRRYLEHNRSIHGPLPPISNEASVMVPSSGALNNEILGASYGSWPSSPMNWHVTHYDHPTTLFDVNRIDIEMMRSSSHEITGYIGPEHGMRSPRVGSEHTDFDSLDDVGCAFAQETL</sequence>
<feature type="compositionally biased region" description="Basic and acidic residues" evidence="1">
    <location>
        <begin position="13"/>
        <end position="22"/>
    </location>
</feature>
<evidence type="ECO:0000313" key="2">
    <source>
        <dbReference type="EMBL" id="RYN31544.1"/>
    </source>
</evidence>
<dbReference type="Proteomes" id="UP000292340">
    <property type="component" value="Unassembled WGS sequence"/>
</dbReference>
<evidence type="ECO:0000256" key="1">
    <source>
        <dbReference type="SAM" id="MobiDB-lite"/>
    </source>
</evidence>
<accession>A0A4Q4R8U5</accession>
<protein>
    <submittedName>
        <fullName evidence="2">Uncharacterized protein</fullName>
    </submittedName>
</protein>
<dbReference type="EMBL" id="PDXF01000023">
    <property type="protein sequence ID" value="RYN98904.1"/>
    <property type="molecule type" value="Genomic_DNA"/>
</dbReference>
<dbReference type="EMBL" id="PDXB01000008">
    <property type="protein sequence ID" value="RYN31544.1"/>
    <property type="molecule type" value="Genomic_DNA"/>
</dbReference>
<feature type="compositionally biased region" description="Basic residues" evidence="1">
    <location>
        <begin position="1"/>
        <end position="12"/>
    </location>
</feature>
<proteinExistence type="predicted"/>